<proteinExistence type="predicted"/>
<dbReference type="Proteomes" id="UP000887222">
    <property type="component" value="Unassembled WGS sequence"/>
</dbReference>
<keyword evidence="4 6" id="KW-1133">Transmembrane helix</keyword>
<evidence type="ECO:0000313" key="7">
    <source>
        <dbReference type="EMBL" id="GIZ50421.1"/>
    </source>
</evidence>
<keyword evidence="8" id="KW-1185">Reference proteome</keyword>
<dbReference type="EMBL" id="BPMK01000002">
    <property type="protein sequence ID" value="GIZ50421.1"/>
    <property type="molecule type" value="Genomic_DNA"/>
</dbReference>
<evidence type="ECO:0000256" key="2">
    <source>
        <dbReference type="ARBA" id="ARBA00022481"/>
    </source>
</evidence>
<keyword evidence="2" id="KW-0488">Methylation</keyword>
<dbReference type="PANTHER" id="PTHR30093">
    <property type="entry name" value="GENERAL SECRETION PATHWAY PROTEIN G"/>
    <property type="match status" value="1"/>
</dbReference>
<evidence type="ECO:0000256" key="6">
    <source>
        <dbReference type="SAM" id="Phobius"/>
    </source>
</evidence>
<reference evidence="7 8" key="1">
    <citation type="journal article" date="2022" name="Int. J. Syst. Evol. Microbiol.">
        <title>Noviherbaspirillum aridicola sp. nov., isolated from an arid soil in Pakistan.</title>
        <authorList>
            <person name="Khan I.U."/>
            <person name="Saqib M."/>
            <person name="Amin A."/>
            <person name="Hussain F."/>
            <person name="Li L."/>
            <person name="Liu Y.H."/>
            <person name="Fang B.Z."/>
            <person name="Ahmed I."/>
            <person name="Li W.J."/>
        </authorList>
    </citation>
    <scope>NUCLEOTIDE SEQUENCE [LARGE SCALE GENOMIC DNA]</scope>
    <source>
        <strain evidence="7 8">NCCP-691</strain>
    </source>
</reference>
<keyword evidence="3 6" id="KW-0812">Transmembrane</keyword>
<accession>A0ABQ4Q069</accession>
<dbReference type="Pfam" id="PF07963">
    <property type="entry name" value="N_methyl"/>
    <property type="match status" value="1"/>
</dbReference>
<comment type="caution">
    <text evidence="7">The sequence shown here is derived from an EMBL/GenBank/DDBJ whole genome shotgun (WGS) entry which is preliminary data.</text>
</comment>
<evidence type="ECO:0000256" key="5">
    <source>
        <dbReference type="ARBA" id="ARBA00023136"/>
    </source>
</evidence>
<dbReference type="Gene3D" id="3.30.700.10">
    <property type="entry name" value="Glycoprotein, Type 4 Pilin"/>
    <property type="match status" value="1"/>
</dbReference>
<feature type="transmembrane region" description="Helical" evidence="6">
    <location>
        <begin position="12"/>
        <end position="35"/>
    </location>
</feature>
<dbReference type="Pfam" id="PF16732">
    <property type="entry name" value="ComP_DUS"/>
    <property type="match status" value="1"/>
</dbReference>
<dbReference type="InterPro" id="IPR045584">
    <property type="entry name" value="Pilin-like"/>
</dbReference>
<evidence type="ECO:0000256" key="3">
    <source>
        <dbReference type="ARBA" id="ARBA00022692"/>
    </source>
</evidence>
<evidence type="ECO:0000313" key="8">
    <source>
        <dbReference type="Proteomes" id="UP000887222"/>
    </source>
</evidence>
<dbReference type="NCBIfam" id="TIGR02532">
    <property type="entry name" value="IV_pilin_GFxxxE"/>
    <property type="match status" value="1"/>
</dbReference>
<dbReference type="RefSeq" id="WP_274387218.1">
    <property type="nucleotide sequence ID" value="NZ_BPMK01000002.1"/>
</dbReference>
<evidence type="ECO:0000256" key="4">
    <source>
        <dbReference type="ARBA" id="ARBA00022989"/>
    </source>
</evidence>
<protein>
    <submittedName>
        <fullName evidence="7">Pilus biosynthesis protein</fullName>
    </submittedName>
</protein>
<dbReference type="InterPro" id="IPR012902">
    <property type="entry name" value="N_methyl_site"/>
</dbReference>
<dbReference type="PROSITE" id="PS00409">
    <property type="entry name" value="PROKAR_NTER_METHYL"/>
    <property type="match status" value="1"/>
</dbReference>
<dbReference type="PANTHER" id="PTHR30093:SF44">
    <property type="entry name" value="TYPE II SECRETION SYSTEM CORE PROTEIN G"/>
    <property type="match status" value="1"/>
</dbReference>
<dbReference type="InterPro" id="IPR031982">
    <property type="entry name" value="PilE-like"/>
</dbReference>
<gene>
    <name evidence="7" type="ORF">NCCP691_04350</name>
</gene>
<evidence type="ECO:0000256" key="1">
    <source>
        <dbReference type="ARBA" id="ARBA00004167"/>
    </source>
</evidence>
<keyword evidence="5 6" id="KW-0472">Membrane</keyword>
<comment type="subcellular location">
    <subcellularLocation>
        <location evidence="1">Membrane</location>
        <topology evidence="1">Single-pass membrane protein</topology>
    </subcellularLocation>
</comment>
<dbReference type="InterPro" id="IPR000983">
    <property type="entry name" value="Bac_GSPG_pilin"/>
</dbReference>
<organism evidence="7 8">
    <name type="scientific">Noviherbaspirillum aridicola</name>
    <dbReference type="NCBI Taxonomy" id="2849687"/>
    <lineage>
        <taxon>Bacteria</taxon>
        <taxon>Pseudomonadati</taxon>
        <taxon>Pseudomonadota</taxon>
        <taxon>Betaproteobacteria</taxon>
        <taxon>Burkholderiales</taxon>
        <taxon>Oxalobacteraceae</taxon>
        <taxon>Noviherbaspirillum</taxon>
    </lineage>
</organism>
<dbReference type="SUPFAM" id="SSF54523">
    <property type="entry name" value="Pili subunits"/>
    <property type="match status" value="1"/>
</dbReference>
<name>A0ABQ4Q069_9BURK</name>
<dbReference type="PRINTS" id="PR00813">
    <property type="entry name" value="BCTERIALGSPG"/>
</dbReference>
<sequence length="147" mass="15563">MPRMQPGNRGFTLIELMVTVAIVAIIAAVAIPAYGEYVVRSRLPQAHNNLAMLRVKLEQHFQDNRSYEGACVAGSAAPLPAQDDFTYACPTLTGTAFLVTATGRAGTPVAGFTFSLDHANARRSTALPEGWGVAPVACWVTRKGGGC</sequence>